<dbReference type="AlphaFoldDB" id="A0A427XER2"/>
<evidence type="ECO:0008006" key="6">
    <source>
        <dbReference type="Google" id="ProtNLM"/>
    </source>
</evidence>
<dbReference type="GO" id="GO:0000976">
    <property type="term" value="F:transcription cis-regulatory region binding"/>
    <property type="evidence" value="ECO:0007669"/>
    <property type="project" value="TreeGrafter"/>
</dbReference>
<evidence type="ECO:0000256" key="2">
    <source>
        <dbReference type="ARBA" id="ARBA00023242"/>
    </source>
</evidence>
<dbReference type="Pfam" id="PF11951">
    <property type="entry name" value="Fungal_trans_2"/>
    <property type="match status" value="1"/>
</dbReference>
<keyword evidence="5" id="KW-1185">Reference proteome</keyword>
<dbReference type="EMBL" id="RSCE01000017">
    <property type="protein sequence ID" value="RSH77237.1"/>
    <property type="molecule type" value="Genomic_DNA"/>
</dbReference>
<dbReference type="OrthoDB" id="5419315at2759"/>
<dbReference type="STRING" id="105984.A0A427XER2"/>
<dbReference type="GO" id="GO:0045944">
    <property type="term" value="P:positive regulation of transcription by RNA polymerase II"/>
    <property type="evidence" value="ECO:0007669"/>
    <property type="project" value="TreeGrafter"/>
</dbReference>
<dbReference type="GO" id="GO:0005634">
    <property type="term" value="C:nucleus"/>
    <property type="evidence" value="ECO:0007669"/>
    <property type="project" value="UniProtKB-SubCell"/>
</dbReference>
<evidence type="ECO:0000313" key="4">
    <source>
        <dbReference type="EMBL" id="RSH77237.1"/>
    </source>
</evidence>
<evidence type="ECO:0000256" key="1">
    <source>
        <dbReference type="ARBA" id="ARBA00004123"/>
    </source>
</evidence>
<feature type="compositionally biased region" description="Low complexity" evidence="3">
    <location>
        <begin position="135"/>
        <end position="150"/>
    </location>
</feature>
<dbReference type="PANTHER" id="PTHR37534">
    <property type="entry name" value="TRANSCRIPTIONAL ACTIVATOR PROTEIN UGA3"/>
    <property type="match status" value="1"/>
</dbReference>
<evidence type="ECO:0000256" key="3">
    <source>
        <dbReference type="SAM" id="MobiDB-lite"/>
    </source>
</evidence>
<protein>
    <recommendedName>
        <fullName evidence="6">Transcription factor domain-containing protein</fullName>
    </recommendedName>
</protein>
<dbReference type="Proteomes" id="UP000279236">
    <property type="component" value="Unassembled WGS sequence"/>
</dbReference>
<dbReference type="InterPro" id="IPR021858">
    <property type="entry name" value="Fun_TF"/>
</dbReference>
<accession>A0A427XER2</accession>
<dbReference type="GO" id="GO:0003700">
    <property type="term" value="F:DNA-binding transcription factor activity"/>
    <property type="evidence" value="ECO:0007669"/>
    <property type="project" value="TreeGrafter"/>
</dbReference>
<comment type="caution">
    <text evidence="4">The sequence shown here is derived from an EMBL/GenBank/DDBJ whole genome shotgun (WGS) entry which is preliminary data.</text>
</comment>
<feature type="region of interest" description="Disordered" evidence="3">
    <location>
        <begin position="78"/>
        <end position="110"/>
    </location>
</feature>
<keyword evidence="2" id="KW-0539">Nucleus</keyword>
<feature type="region of interest" description="Disordered" evidence="3">
    <location>
        <begin position="23"/>
        <end position="44"/>
    </location>
</feature>
<sequence>MDIRGISATALFHHQPISNLALDRSYHERRPRVGTSDPTPAGSIQAVTNRMPYLQECDEMWSPEGFCQRCLAGPWECSGRSSGPSHDIDGGPSLPHINNNAVASGSDPLHHVPSASAPLIVSSTPSMRPVLSSTSVFDSSGSGSVTSGPSPLLPASVGTAAPPSAPPLAPPALNGFQSFTGLRPPATGTSGYINHTAAPAEVGRVANGFPQPLFDWPGAVPSAVLTTCPDGTLAIDAPSLPLPMDPGVQEFWNELSTTTFTLDPPNQSFNSSSRVLFLNSDRPMRQGVSLAEIYARVVESWLVGLPGPTRDYARARILALNDSNIRYAVATAYIFLFASHPHGEIPNPRPKLVELACRGAGILDLNGERRGSGSDEDARGGGATRKLRLYVDHVSTPFAEDLESTKWTEDAVRELHITVVTTRQQLSDLLWGVIDLQLVEFIRGGAAPSYNMLALGDRLVRQYFQSDHPEVTLNDLRKPESFSLRLYALSDISRCIVQRGRKTIFSFRTDPNAQETLEDEPWSTYLGLPDSIVILLAEIVNLGADVATESVEHVRRRAEELDTQLFQWQRPPTNPSGGVDSSALVSRTIAGELWRLCAIVLLYQSVYRVGGLHPVLRRAQGEILSLLASVTRLPNGDLWGFIALPAFLAACLSVTDDDRKASLGFLNRTGPERVWLDNIALVEKVWEETDSTGHLVDWHDKMVREGLSVAFF</sequence>
<dbReference type="RefSeq" id="XP_028472384.1">
    <property type="nucleotide sequence ID" value="XM_028619210.1"/>
</dbReference>
<name>A0A427XER2_9TREE</name>
<dbReference type="PANTHER" id="PTHR37534:SF7">
    <property type="entry name" value="TRANSCRIPTIONAL ACTIVATOR PROTEIN UGA3"/>
    <property type="match status" value="1"/>
</dbReference>
<dbReference type="GeneID" id="39588088"/>
<reference evidence="4 5" key="1">
    <citation type="submission" date="2018-11" db="EMBL/GenBank/DDBJ databases">
        <title>Genome sequence of Apiotrichum porosum DSM 27194.</title>
        <authorList>
            <person name="Aliyu H."/>
            <person name="Gorte O."/>
            <person name="Ochsenreither K."/>
        </authorList>
    </citation>
    <scope>NUCLEOTIDE SEQUENCE [LARGE SCALE GENOMIC DNA]</scope>
    <source>
        <strain evidence="4 5">DSM 27194</strain>
    </source>
</reference>
<evidence type="ECO:0000313" key="5">
    <source>
        <dbReference type="Proteomes" id="UP000279236"/>
    </source>
</evidence>
<proteinExistence type="predicted"/>
<feature type="region of interest" description="Disordered" evidence="3">
    <location>
        <begin position="135"/>
        <end position="169"/>
    </location>
</feature>
<organism evidence="4 5">
    <name type="scientific">Apiotrichum porosum</name>
    <dbReference type="NCBI Taxonomy" id="105984"/>
    <lineage>
        <taxon>Eukaryota</taxon>
        <taxon>Fungi</taxon>
        <taxon>Dikarya</taxon>
        <taxon>Basidiomycota</taxon>
        <taxon>Agaricomycotina</taxon>
        <taxon>Tremellomycetes</taxon>
        <taxon>Trichosporonales</taxon>
        <taxon>Trichosporonaceae</taxon>
        <taxon>Apiotrichum</taxon>
    </lineage>
</organism>
<gene>
    <name evidence="4" type="ORF">EHS24_003545</name>
</gene>
<comment type="subcellular location">
    <subcellularLocation>
        <location evidence="1">Nucleus</location>
    </subcellularLocation>
</comment>